<gene>
    <name evidence="3 6" type="primary">purU</name>
    <name evidence="6" type="ORF">HHL22_12675</name>
</gene>
<dbReference type="NCBIfam" id="TIGR00655">
    <property type="entry name" value="PurU"/>
    <property type="match status" value="1"/>
</dbReference>
<sequence length="279" mass="30516">MHLLLITCPDEPGLIHTITGVLLRQQLNILRNDEFVERAAGAFFMRTEFAPPAAGFDAAALLAGLRAALPPRATVRLSNQAPKKVVLLATKEYHCLGELLLRHAFGDLNATIVAVVSNHEVLGPLVRQFGLPFHYLPHEGRDRPTHEAEVLATIEPYAPDFVVLAKYMRILSAEFVAQYAGRLINIHHSFLPAFVGASPYAQAYARGVKLIGATAHFVTNELDKGPIIAQGVLPADHTQSARELAQAGRDVEKTTLARALKLVFDEQVFVHGNRTVIFG</sequence>
<dbReference type="RefSeq" id="WP_169531726.1">
    <property type="nucleotide sequence ID" value="NZ_JABBGH010000002.1"/>
</dbReference>
<dbReference type="SUPFAM" id="SSF55021">
    <property type="entry name" value="ACT-like"/>
    <property type="match status" value="1"/>
</dbReference>
<dbReference type="InterPro" id="IPR002912">
    <property type="entry name" value="ACT_dom"/>
</dbReference>
<dbReference type="Pfam" id="PF01842">
    <property type="entry name" value="ACT"/>
    <property type="match status" value="1"/>
</dbReference>
<evidence type="ECO:0000256" key="4">
    <source>
        <dbReference type="NCBIfam" id="TIGR00655"/>
    </source>
</evidence>
<comment type="similarity">
    <text evidence="3">Belongs to the PurU family.</text>
</comment>
<reference evidence="6 7" key="1">
    <citation type="submission" date="2020-04" db="EMBL/GenBank/DDBJ databases">
        <title>Hymenobacter polaris sp. nov., isolated from Arctic soil.</title>
        <authorList>
            <person name="Dahal R.H."/>
        </authorList>
    </citation>
    <scope>NUCLEOTIDE SEQUENCE [LARGE SCALE GENOMIC DNA]</scope>
    <source>
        <strain evidence="6 7">RP-2-7</strain>
    </source>
</reference>
<organism evidence="6 7">
    <name type="scientific">Hymenobacter polaris</name>
    <dbReference type="NCBI Taxonomy" id="2682546"/>
    <lineage>
        <taxon>Bacteria</taxon>
        <taxon>Pseudomonadati</taxon>
        <taxon>Bacteroidota</taxon>
        <taxon>Cytophagia</taxon>
        <taxon>Cytophagales</taxon>
        <taxon>Hymenobacteraceae</taxon>
        <taxon>Hymenobacter</taxon>
    </lineage>
</organism>
<keyword evidence="2 3" id="KW-0378">Hydrolase</keyword>
<dbReference type="GO" id="GO:0006730">
    <property type="term" value="P:one-carbon metabolic process"/>
    <property type="evidence" value="ECO:0007669"/>
    <property type="project" value="UniProtKB-KW"/>
</dbReference>
<evidence type="ECO:0000313" key="7">
    <source>
        <dbReference type="Proteomes" id="UP000559626"/>
    </source>
</evidence>
<feature type="active site" evidence="3">
    <location>
        <position position="223"/>
    </location>
</feature>
<dbReference type="Gene3D" id="3.40.50.170">
    <property type="entry name" value="Formyl transferase, N-terminal domain"/>
    <property type="match status" value="1"/>
</dbReference>
<protein>
    <recommendedName>
        <fullName evidence="3 4">Formyltetrahydrofolate deformylase</fullName>
        <ecNumber evidence="3 4">3.5.1.10</ecNumber>
    </recommendedName>
    <alternativeName>
        <fullName evidence="3">Formyl-FH(4) hydrolase</fullName>
    </alternativeName>
</protein>
<feature type="domain" description="ACT" evidence="5">
    <location>
        <begin position="3"/>
        <end position="80"/>
    </location>
</feature>
<dbReference type="PANTHER" id="PTHR42706">
    <property type="entry name" value="FORMYLTETRAHYDROFOLATE DEFORMYLASE"/>
    <property type="match status" value="1"/>
</dbReference>
<dbReference type="EMBL" id="JABBGH010000002">
    <property type="protein sequence ID" value="NML66060.1"/>
    <property type="molecule type" value="Genomic_DNA"/>
</dbReference>
<dbReference type="UniPathway" id="UPA00074">
    <property type="reaction ID" value="UER00170"/>
</dbReference>
<evidence type="ECO:0000256" key="1">
    <source>
        <dbReference type="ARBA" id="ARBA00022563"/>
    </source>
</evidence>
<comment type="pathway">
    <text evidence="3">Purine metabolism; IMP biosynthesis via de novo pathway; formate from 10-formyl-5,6,7,8-tetrahydrofolate: step 1/1.</text>
</comment>
<dbReference type="InterPro" id="IPR036477">
    <property type="entry name" value="Formyl_transf_N_sf"/>
</dbReference>
<evidence type="ECO:0000256" key="2">
    <source>
        <dbReference type="ARBA" id="ARBA00022801"/>
    </source>
</evidence>
<evidence type="ECO:0000256" key="3">
    <source>
        <dbReference type="HAMAP-Rule" id="MF_01927"/>
    </source>
</evidence>
<comment type="caution">
    <text evidence="6">The sequence shown here is derived from an EMBL/GenBank/DDBJ whole genome shotgun (WGS) entry which is preliminary data.</text>
</comment>
<evidence type="ECO:0000313" key="6">
    <source>
        <dbReference type="EMBL" id="NML66060.1"/>
    </source>
</evidence>
<proteinExistence type="inferred from homology"/>
<dbReference type="SUPFAM" id="SSF53328">
    <property type="entry name" value="Formyltransferase"/>
    <property type="match status" value="1"/>
</dbReference>
<comment type="function">
    <text evidence="3">Catalyzes the hydrolysis of 10-formyltetrahydrofolate (formyl-FH4) to formate and tetrahydrofolate (FH4).</text>
</comment>
<dbReference type="InterPro" id="IPR044074">
    <property type="entry name" value="PurU_ACT"/>
</dbReference>
<dbReference type="PIRSF" id="PIRSF036480">
    <property type="entry name" value="FormyFH4_hydr"/>
    <property type="match status" value="1"/>
</dbReference>
<dbReference type="NCBIfam" id="NF004684">
    <property type="entry name" value="PRK06027.1"/>
    <property type="match status" value="1"/>
</dbReference>
<dbReference type="AlphaFoldDB" id="A0A7Y0FN34"/>
<dbReference type="InterPro" id="IPR004810">
    <property type="entry name" value="PurU"/>
</dbReference>
<dbReference type="CDD" id="cd04875">
    <property type="entry name" value="ACT_F4HF-DF"/>
    <property type="match status" value="1"/>
</dbReference>
<keyword evidence="3" id="KW-0658">Purine biosynthesis</keyword>
<dbReference type="Pfam" id="PF00551">
    <property type="entry name" value="Formyl_trans_N"/>
    <property type="match status" value="1"/>
</dbReference>
<accession>A0A7Y0FN34</accession>
<dbReference type="PRINTS" id="PR01575">
    <property type="entry name" value="FFH4HYDRLASE"/>
</dbReference>
<dbReference type="Gene3D" id="3.30.70.260">
    <property type="match status" value="1"/>
</dbReference>
<dbReference type="InterPro" id="IPR045865">
    <property type="entry name" value="ACT-like_dom_sf"/>
</dbReference>
<keyword evidence="7" id="KW-1185">Reference proteome</keyword>
<dbReference type="GO" id="GO:0008864">
    <property type="term" value="F:formyltetrahydrofolate deformylase activity"/>
    <property type="evidence" value="ECO:0007669"/>
    <property type="project" value="UniProtKB-UniRule"/>
</dbReference>
<dbReference type="GO" id="GO:0006189">
    <property type="term" value="P:'de novo' IMP biosynthetic process"/>
    <property type="evidence" value="ECO:0007669"/>
    <property type="project" value="UniProtKB-UniRule"/>
</dbReference>
<keyword evidence="1 3" id="KW-0554">One-carbon metabolism</keyword>
<comment type="catalytic activity">
    <reaction evidence="3">
        <text>(6R)-10-formyltetrahydrofolate + H2O = (6S)-5,6,7,8-tetrahydrofolate + formate + H(+)</text>
        <dbReference type="Rhea" id="RHEA:19833"/>
        <dbReference type="ChEBI" id="CHEBI:15377"/>
        <dbReference type="ChEBI" id="CHEBI:15378"/>
        <dbReference type="ChEBI" id="CHEBI:15740"/>
        <dbReference type="ChEBI" id="CHEBI:57453"/>
        <dbReference type="ChEBI" id="CHEBI:195366"/>
        <dbReference type="EC" id="3.5.1.10"/>
    </reaction>
</comment>
<dbReference type="Proteomes" id="UP000559626">
    <property type="component" value="Unassembled WGS sequence"/>
</dbReference>
<dbReference type="HAMAP" id="MF_01927">
    <property type="entry name" value="PurU"/>
    <property type="match status" value="1"/>
</dbReference>
<dbReference type="EC" id="3.5.1.10" evidence="3 4"/>
<dbReference type="InterPro" id="IPR002376">
    <property type="entry name" value="Formyl_transf_N"/>
</dbReference>
<dbReference type="PROSITE" id="PS51671">
    <property type="entry name" value="ACT"/>
    <property type="match status" value="1"/>
</dbReference>
<name>A0A7Y0FN34_9BACT</name>
<dbReference type="PANTHER" id="PTHR42706:SF1">
    <property type="entry name" value="FORMYLTETRAHYDROFOLATE DEFORMYLASE 2, MITOCHONDRIAL"/>
    <property type="match status" value="1"/>
</dbReference>
<evidence type="ECO:0000259" key="5">
    <source>
        <dbReference type="PROSITE" id="PS51671"/>
    </source>
</evidence>